<organism evidence="1 2">
    <name type="scientific">Melipona quadrifasciata</name>
    <dbReference type="NCBI Taxonomy" id="166423"/>
    <lineage>
        <taxon>Eukaryota</taxon>
        <taxon>Metazoa</taxon>
        <taxon>Ecdysozoa</taxon>
        <taxon>Arthropoda</taxon>
        <taxon>Hexapoda</taxon>
        <taxon>Insecta</taxon>
        <taxon>Pterygota</taxon>
        <taxon>Neoptera</taxon>
        <taxon>Endopterygota</taxon>
        <taxon>Hymenoptera</taxon>
        <taxon>Apocrita</taxon>
        <taxon>Aculeata</taxon>
        <taxon>Apoidea</taxon>
        <taxon>Anthophila</taxon>
        <taxon>Apidae</taxon>
        <taxon>Melipona</taxon>
    </lineage>
</organism>
<proteinExistence type="predicted"/>
<accession>A0A0M9A0R4</accession>
<dbReference type="AlphaFoldDB" id="A0A0M9A0R4"/>
<protein>
    <submittedName>
        <fullName evidence="1">Uncharacterized protein</fullName>
    </submittedName>
</protein>
<gene>
    <name evidence="1" type="ORF">WN51_12674</name>
</gene>
<name>A0A0M9A0R4_9HYME</name>
<evidence type="ECO:0000313" key="1">
    <source>
        <dbReference type="EMBL" id="KOX74990.1"/>
    </source>
</evidence>
<dbReference type="Proteomes" id="UP000053105">
    <property type="component" value="Unassembled WGS sequence"/>
</dbReference>
<dbReference type="EMBL" id="KQ435775">
    <property type="protein sequence ID" value="KOX74990.1"/>
    <property type="molecule type" value="Genomic_DNA"/>
</dbReference>
<evidence type="ECO:0000313" key="2">
    <source>
        <dbReference type="Proteomes" id="UP000053105"/>
    </source>
</evidence>
<keyword evidence="2" id="KW-1185">Reference proteome</keyword>
<sequence length="74" mass="8869">MSTTSVERKTDLQRVNFQFRALRVRNFARNYRTNIQGVPYEAVRNFQTLERVQLSFRDRIDQCIDAPRSPFRTS</sequence>
<reference evidence="1 2" key="1">
    <citation type="submission" date="2015-07" db="EMBL/GenBank/DDBJ databases">
        <title>The genome of Melipona quadrifasciata.</title>
        <authorList>
            <person name="Pan H."/>
            <person name="Kapheim K."/>
        </authorList>
    </citation>
    <scope>NUCLEOTIDE SEQUENCE [LARGE SCALE GENOMIC DNA]</scope>
    <source>
        <strain evidence="1">0111107301</strain>
        <tissue evidence="1">Whole body</tissue>
    </source>
</reference>